<name>A0A9W8CNZ1_9FUNG</name>
<comment type="caution">
    <text evidence="2">The sequence shown here is derived from an EMBL/GenBank/DDBJ whole genome shotgun (WGS) entry which is preliminary data.</text>
</comment>
<proteinExistence type="inferred from homology"/>
<dbReference type="OrthoDB" id="5594439at2759"/>
<comment type="similarity">
    <text evidence="1">Belongs to the MEMO1 family.</text>
</comment>
<organism evidence="2 3">
    <name type="scientific">Coemansia biformis</name>
    <dbReference type="NCBI Taxonomy" id="1286918"/>
    <lineage>
        <taxon>Eukaryota</taxon>
        <taxon>Fungi</taxon>
        <taxon>Fungi incertae sedis</taxon>
        <taxon>Zoopagomycota</taxon>
        <taxon>Kickxellomycotina</taxon>
        <taxon>Kickxellomycetes</taxon>
        <taxon>Kickxellales</taxon>
        <taxon>Kickxellaceae</taxon>
        <taxon>Coemansia</taxon>
    </lineage>
</organism>
<dbReference type="Gene3D" id="3.40.830.10">
    <property type="entry name" value="LigB-like"/>
    <property type="match status" value="1"/>
</dbReference>
<dbReference type="Pfam" id="PF01875">
    <property type="entry name" value="Memo"/>
    <property type="match status" value="1"/>
</dbReference>
<evidence type="ECO:0000313" key="2">
    <source>
        <dbReference type="EMBL" id="KAJ1718991.1"/>
    </source>
</evidence>
<feature type="non-terminal residue" evidence="2">
    <location>
        <position position="197"/>
    </location>
</feature>
<dbReference type="EMBL" id="JANBOI010003078">
    <property type="protein sequence ID" value="KAJ1718991.1"/>
    <property type="molecule type" value="Genomic_DNA"/>
</dbReference>
<evidence type="ECO:0000313" key="3">
    <source>
        <dbReference type="Proteomes" id="UP001143981"/>
    </source>
</evidence>
<dbReference type="InterPro" id="IPR002737">
    <property type="entry name" value="MEMO1_fam"/>
</dbReference>
<dbReference type="PANTHER" id="PTHR11060:SF0">
    <property type="entry name" value="PROTEIN MEMO1"/>
    <property type="match status" value="1"/>
</dbReference>
<dbReference type="Proteomes" id="UP001143981">
    <property type="component" value="Unassembled WGS sequence"/>
</dbReference>
<sequence>MASRQATHAGSWYSSDPRTLGRELQGWLDCVPGEVAEVVPADGACAVPVTGARAIIGPHAGYSYSGPNAAYGYRCIDADRIRRVFLLGPSHHVYLEKCALSQCAEYETPLGSIEIDQQMVAELRGKGDWRSMSMETDEDEHSLEMHLPYIYKTFEHRIDQVKLVPILVGSLRFKMEQYYGRLLAPYLADEQNLFVIS</sequence>
<reference evidence="2" key="1">
    <citation type="submission" date="2022-07" db="EMBL/GenBank/DDBJ databases">
        <title>Phylogenomic reconstructions and comparative analyses of Kickxellomycotina fungi.</title>
        <authorList>
            <person name="Reynolds N.K."/>
            <person name="Stajich J.E."/>
            <person name="Barry K."/>
            <person name="Grigoriev I.V."/>
            <person name="Crous P."/>
            <person name="Smith M.E."/>
        </authorList>
    </citation>
    <scope>NUCLEOTIDE SEQUENCE</scope>
    <source>
        <strain evidence="2">BCRC 34381</strain>
    </source>
</reference>
<keyword evidence="3" id="KW-1185">Reference proteome</keyword>
<dbReference type="CDD" id="cd07361">
    <property type="entry name" value="MEMO_like"/>
    <property type="match status" value="1"/>
</dbReference>
<evidence type="ECO:0000256" key="1">
    <source>
        <dbReference type="ARBA" id="ARBA00006315"/>
    </source>
</evidence>
<gene>
    <name evidence="2" type="ORF">LPJ61_006406</name>
</gene>
<accession>A0A9W8CNZ1</accession>
<protein>
    <submittedName>
        <fullName evidence="2">Uncharacterized protein</fullName>
    </submittedName>
</protein>
<dbReference type="PANTHER" id="PTHR11060">
    <property type="entry name" value="PROTEIN MEMO1"/>
    <property type="match status" value="1"/>
</dbReference>
<dbReference type="NCBIfam" id="TIGR04336">
    <property type="entry name" value="AmmeMemoSam_B"/>
    <property type="match status" value="1"/>
</dbReference>
<dbReference type="AlphaFoldDB" id="A0A9W8CNZ1"/>